<reference evidence="1 2" key="1">
    <citation type="submission" date="2014-10" db="EMBL/GenBank/DDBJ databases">
        <title>Genome sequence of a Xanthomonas strain that is pathogenic on beans.</title>
        <authorList>
            <person name="Aritua V."/>
            <person name="Sapp M."/>
            <person name="Harrison J."/>
            <person name="Smith J."/>
            <person name="Studholme D."/>
        </authorList>
    </citation>
    <scope>NUCLEOTIDE SEQUENCE [LARGE SCALE GENOMIC DNA]</scope>
    <source>
        <strain evidence="1 2">Nyagatare</strain>
    </source>
</reference>
<dbReference type="EMBL" id="JRQI01000015">
    <property type="protein sequence ID" value="KGK58829.1"/>
    <property type="molecule type" value="Genomic_DNA"/>
</dbReference>
<evidence type="ECO:0000313" key="1">
    <source>
        <dbReference type="EMBL" id="KGK58829.1"/>
    </source>
</evidence>
<dbReference type="InterPro" id="IPR011990">
    <property type="entry name" value="TPR-like_helical_dom_sf"/>
</dbReference>
<accession>A0AB34PB11</accession>
<dbReference type="AlphaFoldDB" id="A0AB34PB11"/>
<dbReference type="Proteomes" id="UP000029879">
    <property type="component" value="Unassembled WGS sequence"/>
</dbReference>
<organism evidence="1 2">
    <name type="scientific">Xanthomonas cannabis pv. phaseoli</name>
    <dbReference type="NCBI Taxonomy" id="1885902"/>
    <lineage>
        <taxon>Bacteria</taxon>
        <taxon>Pseudomonadati</taxon>
        <taxon>Pseudomonadota</taxon>
        <taxon>Gammaproteobacteria</taxon>
        <taxon>Lysobacterales</taxon>
        <taxon>Lysobacteraceae</taxon>
        <taxon>Xanthomonas</taxon>
    </lineage>
</organism>
<evidence type="ECO:0000313" key="2">
    <source>
        <dbReference type="Proteomes" id="UP000029879"/>
    </source>
</evidence>
<sequence length="515" mass="58092">MASSLQLRLLKSLRDGVLTAYWGMQCIRRKSGLPGLTKTLLRTWPEAATLNDGALRVKNLPQFVFATLLIWIGPAYSATQEDFTSRVGEVAATYERLARSPEAQLLIEQGRKSQVNARLKALVPDNEKTVIDYFVLSNMLYRSDIPTSDAYMKTAERALPNNPLILFERAMHEHRAGHCAAALPLYERASRSFKGKQRPATLWAYVTHCHLMLGDAAGAISAWEKVDFRENHTAIEKAMYEIFSKANPDAEREQLIQSIMAGDAGGVCELIKLDKNWEIDWWNTKEQADFLKHDIALIRGLAKHNNKIDLAAGLCIEAVALDDQAFRDYVSSAGYWGNRFALPEDPAATYRLISQLNERKLATPVEILERYGALLEARHQQAPDDRSTLDLLAFLYSANGRKEKLKGLDLYGWKTLHIQNYALSYVKGLAETDPDYQHAVAEAARDFPDSTELQRLNLVLHSEPSDGLTYLMLYVASQFPNVEEHLTGRYRLNDFMAALKNESAALRQRSKMTEP</sequence>
<gene>
    <name evidence="1" type="ORF">NC00_05315</name>
</gene>
<comment type="caution">
    <text evidence="1">The sequence shown here is derived from an EMBL/GenBank/DDBJ whole genome shotgun (WGS) entry which is preliminary data.</text>
</comment>
<dbReference type="Gene3D" id="1.25.40.10">
    <property type="entry name" value="Tetratricopeptide repeat domain"/>
    <property type="match status" value="1"/>
</dbReference>
<dbReference type="SUPFAM" id="SSF48452">
    <property type="entry name" value="TPR-like"/>
    <property type="match status" value="1"/>
</dbReference>
<proteinExistence type="predicted"/>
<evidence type="ECO:0008006" key="3">
    <source>
        <dbReference type="Google" id="ProtNLM"/>
    </source>
</evidence>
<name>A0AB34PB11_9XANT</name>
<protein>
    <recommendedName>
        <fullName evidence="3">Tetratricopeptide repeat protein</fullName>
    </recommendedName>
</protein>
<dbReference type="RefSeq" id="WP_047694022.1">
    <property type="nucleotide sequence ID" value="NZ_KN265469.1"/>
</dbReference>